<proteinExistence type="predicted"/>
<dbReference type="Pfam" id="PF03435">
    <property type="entry name" value="Sacchrp_dh_NADP"/>
    <property type="match status" value="1"/>
</dbReference>
<dbReference type="InterPro" id="IPR036291">
    <property type="entry name" value="NAD(P)-bd_dom_sf"/>
</dbReference>
<feature type="domain" description="Saccharopine dehydrogenase NADP binding" evidence="1">
    <location>
        <begin position="5"/>
        <end position="103"/>
    </location>
</feature>
<dbReference type="RefSeq" id="WP_305991858.1">
    <property type="nucleotide sequence ID" value="NZ_JAVAMP010000003.1"/>
</dbReference>
<dbReference type="Gene3D" id="3.40.50.720">
    <property type="entry name" value="NAD(P)-binding Rossmann-like Domain"/>
    <property type="match status" value="1"/>
</dbReference>
<dbReference type="PANTHER" id="PTHR43796">
    <property type="entry name" value="CARBOXYNORSPERMIDINE SYNTHASE"/>
    <property type="match status" value="1"/>
</dbReference>
<gene>
    <name evidence="2" type="ORF">Q5Y73_10570</name>
</gene>
<protein>
    <submittedName>
        <fullName evidence="2">Saccharopine dehydrogenase NADP-binding domain-containing protein</fullName>
    </submittedName>
</protein>
<dbReference type="EMBL" id="JAVAMP010000003">
    <property type="protein sequence ID" value="MDP5274554.1"/>
    <property type="molecule type" value="Genomic_DNA"/>
</dbReference>
<keyword evidence="3" id="KW-1185">Reference proteome</keyword>
<evidence type="ECO:0000259" key="1">
    <source>
        <dbReference type="Pfam" id="PF03435"/>
    </source>
</evidence>
<dbReference type="Gene3D" id="3.30.360.10">
    <property type="entry name" value="Dihydrodipicolinate Reductase, domain 2"/>
    <property type="match status" value="1"/>
</dbReference>
<dbReference type="PANTHER" id="PTHR43796:SF2">
    <property type="entry name" value="CARBOXYNORSPERMIDINE SYNTHASE"/>
    <property type="match status" value="1"/>
</dbReference>
<reference evidence="2 3" key="1">
    <citation type="submission" date="2023-08" db="EMBL/GenBank/DDBJ databases">
        <authorList>
            <person name="Park J.-S."/>
        </authorList>
    </citation>
    <scope>NUCLEOTIDE SEQUENCE [LARGE SCALE GENOMIC DNA]</scope>
    <source>
        <strain evidence="2 3">2205SS18-9</strain>
    </source>
</reference>
<evidence type="ECO:0000313" key="3">
    <source>
        <dbReference type="Proteomes" id="UP001231941"/>
    </source>
</evidence>
<organism evidence="2 3">
    <name type="scientific">Chengkuizengella axinellae</name>
    <dbReference type="NCBI Taxonomy" id="3064388"/>
    <lineage>
        <taxon>Bacteria</taxon>
        <taxon>Bacillati</taxon>
        <taxon>Bacillota</taxon>
        <taxon>Bacilli</taxon>
        <taxon>Bacillales</taxon>
        <taxon>Paenibacillaceae</taxon>
        <taxon>Chengkuizengella</taxon>
    </lineage>
</organism>
<dbReference type="SUPFAM" id="SSF51735">
    <property type="entry name" value="NAD(P)-binding Rossmann-fold domains"/>
    <property type="match status" value="1"/>
</dbReference>
<dbReference type="InterPro" id="IPR005097">
    <property type="entry name" value="Sacchrp_dh_NADP-bd"/>
</dbReference>
<evidence type="ECO:0000313" key="2">
    <source>
        <dbReference type="EMBL" id="MDP5274554.1"/>
    </source>
</evidence>
<name>A0ABT9IYV8_9BACL</name>
<sequence>MKDKIIVIGGYGQVGQIISKDLGELFPGKVFAAGRSYRKAKEFCDLSKGNVQPLQVNVNENFLSDHMLKETLVVVMCLDQQNTQFMERCFQHHIHYVDITASYEFLTKVRNIKLERSPLQSSAVLSVGLAPGLTNMLVKHTIEQMDEVNSADIYIMMGVGDQHGKAGIKWMINNLDSEFPVIENGVEKQVRSFENGLKTEFPNHLGHRKAFRFNFTDQHVLPHTLGIGSVSTRLCFDSIVLTNLIALFKKVGVFRLLKIRFLHQITLALFEKLSFGGDIWVIKVKAEGYINSKKAIIETSLHGHKESFITGKVAGFVAKELYMNKYPQGIFHIEELFQPKELFKSLRSYMKLESI</sequence>
<accession>A0ABT9IYV8</accession>
<dbReference type="Proteomes" id="UP001231941">
    <property type="component" value="Unassembled WGS sequence"/>
</dbReference>
<comment type="caution">
    <text evidence="2">The sequence shown here is derived from an EMBL/GenBank/DDBJ whole genome shotgun (WGS) entry which is preliminary data.</text>
</comment>